<dbReference type="InterPro" id="IPR029044">
    <property type="entry name" value="Nucleotide-diphossugar_trans"/>
</dbReference>
<dbReference type="PANTHER" id="PTHR43685">
    <property type="entry name" value="GLYCOSYLTRANSFERASE"/>
    <property type="match status" value="1"/>
</dbReference>
<protein>
    <submittedName>
        <fullName evidence="2">Glycosyltransferase</fullName>
    </submittedName>
</protein>
<dbReference type="Gene3D" id="3.90.550.10">
    <property type="entry name" value="Spore Coat Polysaccharide Biosynthesis Protein SpsA, Chain A"/>
    <property type="match status" value="1"/>
</dbReference>
<name>A0AA96WGS2_9CYAN</name>
<evidence type="ECO:0000259" key="1">
    <source>
        <dbReference type="Pfam" id="PF00535"/>
    </source>
</evidence>
<dbReference type="InterPro" id="IPR050834">
    <property type="entry name" value="Glycosyltransf_2"/>
</dbReference>
<dbReference type="PANTHER" id="PTHR43685:SF10">
    <property type="entry name" value="LACTO-N-NEOTETRAOSE BIOSYNTHESIS GLYCOSYL TRANSFERASE LGTA"/>
    <property type="match status" value="1"/>
</dbReference>
<proteinExistence type="predicted"/>
<dbReference type="RefSeq" id="WP_316431317.1">
    <property type="nucleotide sequence ID" value="NZ_CP053586.1"/>
</dbReference>
<organism evidence="2">
    <name type="scientific">Leptolyngbya sp. NK1-12</name>
    <dbReference type="NCBI Taxonomy" id="2547451"/>
    <lineage>
        <taxon>Bacteria</taxon>
        <taxon>Bacillati</taxon>
        <taxon>Cyanobacteriota</taxon>
        <taxon>Cyanophyceae</taxon>
        <taxon>Leptolyngbyales</taxon>
        <taxon>Leptolyngbyaceae</taxon>
        <taxon>Leptolyngbya group</taxon>
        <taxon>Leptolyngbya</taxon>
    </lineage>
</organism>
<dbReference type="AlphaFoldDB" id="A0AA96WGS2"/>
<reference evidence="2" key="1">
    <citation type="submission" date="2020-05" db="EMBL/GenBank/DDBJ databases">
        <authorList>
            <person name="Zhu T."/>
            <person name="Keshari N."/>
            <person name="Lu X."/>
        </authorList>
    </citation>
    <scope>NUCLEOTIDE SEQUENCE</scope>
    <source>
        <strain evidence="2">NK1-12</strain>
    </source>
</reference>
<sequence>MPLVSVLLPVYNAERYLGPAIESILTQTFTDFELLITDDGSSDRSLEILQSYAAQDTRIRLLSRENKGLIYTLNEMLEQANGEFLARMDADDIATPDRLALQVQFLRQHPEVVCVGGAFDLIDPQGRTVQWIPMPEHNDEIQQMLLIGRTIINHPCALMRRSALQQIGGYDPDMKTVEDLDMLLRLGEIGQLANLPDVVLKYRFHPNSVSAQNILFQSQMAERACQKAWTRRGISGYYDSPQPWYRPLPEPDSQQQFWHHYGWWAFCNGFRLTAAECGLKAIAAKPTTLKSWKLLACALIKPIPKPVSNLQTVLQPEKSV</sequence>
<dbReference type="InterPro" id="IPR001173">
    <property type="entry name" value="Glyco_trans_2-like"/>
</dbReference>
<accession>A0AA96WGS2</accession>
<gene>
    <name evidence="2" type="ORF">HJG54_21535</name>
</gene>
<evidence type="ECO:0000313" key="2">
    <source>
        <dbReference type="EMBL" id="WNZ25178.1"/>
    </source>
</evidence>
<dbReference type="Pfam" id="PF00535">
    <property type="entry name" value="Glycos_transf_2"/>
    <property type="match status" value="1"/>
</dbReference>
<dbReference type="SUPFAM" id="SSF53448">
    <property type="entry name" value="Nucleotide-diphospho-sugar transferases"/>
    <property type="match status" value="1"/>
</dbReference>
<dbReference type="EMBL" id="CP053586">
    <property type="protein sequence ID" value="WNZ25178.1"/>
    <property type="molecule type" value="Genomic_DNA"/>
</dbReference>
<feature type="domain" description="Glycosyltransferase 2-like" evidence="1">
    <location>
        <begin position="5"/>
        <end position="167"/>
    </location>
</feature>